<sequence>MGETAAAPREVGTLALRGRFVHGVGSTAGTLDAVVDGLLVVRHGRIERFAISEAEISSALRELQDIPLVQMGADAFCVPGMIDTHVHAPQHQFCGTATDLQLMAWLQHYTFPAERRLEDASLAADVYTRLVRRLLAHGTTTAVYFASLHLGGTKALVDVCRTLGQRAFVGKVAMDQHGGEAYEETTEESLRDTEALIEYCHACEDAPAEERLVNPVVTPRFIPTCSKALLEGLGALAAKYDARGCWVQSHCAESVDEMAFVEQLHPGKRDVQIFAEAGLLTGRCVMAHCVHMREDELRTFAERGTGIACCPLSNAFFAGGTFQLRRAQQAGVRVGLGTDVAGGYSPSMLNSCRTAVIASKVSASTAGADIDFKVAFWTATLGSAAALGLEQHLGNFAVGKQFDACVISRAADVYDTFAPPSADPREVLMADFERYVNLGDDRNVQKVYVRGRLVKGGDASG</sequence>
<comment type="caution">
    <text evidence="9">The sequence shown here is derived from an EMBL/GenBank/DDBJ whole genome shotgun (WGS) entry which is preliminary data.</text>
</comment>
<reference evidence="9 10" key="1">
    <citation type="journal article" date="2024" name="Science">
        <title>Giant polyketide synthase enzymes in the biosynthesis of giant marine polyether toxins.</title>
        <authorList>
            <person name="Fallon T.R."/>
            <person name="Shende V.V."/>
            <person name="Wierzbicki I.H."/>
            <person name="Pendleton A.L."/>
            <person name="Watervoot N.F."/>
            <person name="Auber R.P."/>
            <person name="Gonzalez D.J."/>
            <person name="Wisecaver J.H."/>
            <person name="Moore B.S."/>
        </authorList>
    </citation>
    <scope>NUCLEOTIDE SEQUENCE [LARGE SCALE GENOMIC DNA]</scope>
    <source>
        <strain evidence="9 10">12B1</strain>
    </source>
</reference>
<protein>
    <recommendedName>
        <fullName evidence="3 7">Guanine deaminase</fullName>
        <shortName evidence="7">Guanase</shortName>
        <ecNumber evidence="3 7">3.5.4.3</ecNumber>
    </recommendedName>
    <alternativeName>
        <fullName evidence="7">Guanine aminohydrolase</fullName>
    </alternativeName>
</protein>
<dbReference type="InterPro" id="IPR014311">
    <property type="entry name" value="Guanine_deaminase"/>
</dbReference>
<evidence type="ECO:0000313" key="10">
    <source>
        <dbReference type="Proteomes" id="UP001515480"/>
    </source>
</evidence>
<comment type="pathway">
    <text evidence="1 7">Purine metabolism; guanine degradation; xanthine from guanine: step 1/1.</text>
</comment>
<comment type="similarity">
    <text evidence="2 7">Belongs to the metallo-dependent hydrolases superfamily. ATZ/TRZ family.</text>
</comment>
<dbReference type="SUPFAM" id="SSF51338">
    <property type="entry name" value="Composite domain of metallo-dependent hydrolases"/>
    <property type="match status" value="1"/>
</dbReference>
<dbReference type="InterPro" id="IPR051607">
    <property type="entry name" value="Metallo-dep_hydrolases"/>
</dbReference>
<dbReference type="Proteomes" id="UP001515480">
    <property type="component" value="Unassembled WGS sequence"/>
</dbReference>
<gene>
    <name evidence="9" type="ORF">AB1Y20_011518</name>
</gene>
<dbReference type="InterPro" id="IPR032466">
    <property type="entry name" value="Metal_Hydrolase"/>
</dbReference>
<dbReference type="GO" id="GO:0005829">
    <property type="term" value="C:cytosol"/>
    <property type="evidence" value="ECO:0007669"/>
    <property type="project" value="TreeGrafter"/>
</dbReference>
<keyword evidence="10" id="KW-1185">Reference proteome</keyword>
<comment type="function">
    <text evidence="7">Catalyzes the hydrolytic deamination of guanine, producing xanthine and ammonia.</text>
</comment>
<dbReference type="GO" id="GO:0008892">
    <property type="term" value="F:guanine deaminase activity"/>
    <property type="evidence" value="ECO:0007669"/>
    <property type="project" value="UniProtKB-UniRule"/>
</dbReference>
<evidence type="ECO:0000259" key="8">
    <source>
        <dbReference type="Pfam" id="PF01979"/>
    </source>
</evidence>
<dbReference type="NCBIfam" id="TIGR02967">
    <property type="entry name" value="guan_deamin"/>
    <property type="match status" value="1"/>
</dbReference>
<dbReference type="AlphaFoldDB" id="A0AB34IIU4"/>
<feature type="domain" description="Amidohydrolase-related" evidence="8">
    <location>
        <begin position="78"/>
        <end position="454"/>
    </location>
</feature>
<dbReference type="Gene3D" id="2.30.40.10">
    <property type="entry name" value="Urease, subunit C, domain 1"/>
    <property type="match status" value="1"/>
</dbReference>
<dbReference type="PANTHER" id="PTHR11271">
    <property type="entry name" value="GUANINE DEAMINASE"/>
    <property type="match status" value="1"/>
</dbReference>
<evidence type="ECO:0000256" key="5">
    <source>
        <dbReference type="ARBA" id="ARBA00022801"/>
    </source>
</evidence>
<dbReference type="EC" id="3.5.4.3" evidence="3 7"/>
<comment type="cofactor">
    <cofactor evidence="7">
        <name>Zn(2+)</name>
        <dbReference type="ChEBI" id="CHEBI:29105"/>
    </cofactor>
    <text evidence="7">Binds 1 zinc ion per subunit.</text>
</comment>
<dbReference type="SUPFAM" id="SSF51556">
    <property type="entry name" value="Metallo-dependent hydrolases"/>
    <property type="match status" value="1"/>
</dbReference>
<evidence type="ECO:0000256" key="1">
    <source>
        <dbReference type="ARBA" id="ARBA00004984"/>
    </source>
</evidence>
<organism evidence="9 10">
    <name type="scientific">Prymnesium parvum</name>
    <name type="common">Toxic golden alga</name>
    <dbReference type="NCBI Taxonomy" id="97485"/>
    <lineage>
        <taxon>Eukaryota</taxon>
        <taxon>Haptista</taxon>
        <taxon>Haptophyta</taxon>
        <taxon>Prymnesiophyceae</taxon>
        <taxon>Prymnesiales</taxon>
        <taxon>Prymnesiaceae</taxon>
        <taxon>Prymnesium</taxon>
    </lineage>
</organism>
<dbReference type="InterPro" id="IPR006680">
    <property type="entry name" value="Amidohydro-rel"/>
</dbReference>
<dbReference type="GO" id="GO:0006147">
    <property type="term" value="P:guanine catabolic process"/>
    <property type="evidence" value="ECO:0007669"/>
    <property type="project" value="UniProtKB-UniRule"/>
</dbReference>
<keyword evidence="4 7" id="KW-0479">Metal-binding</keyword>
<dbReference type="GO" id="GO:0008270">
    <property type="term" value="F:zinc ion binding"/>
    <property type="evidence" value="ECO:0007669"/>
    <property type="project" value="UniProtKB-UniRule"/>
</dbReference>
<dbReference type="InterPro" id="IPR011059">
    <property type="entry name" value="Metal-dep_hydrolase_composite"/>
</dbReference>
<dbReference type="Pfam" id="PF01979">
    <property type="entry name" value="Amidohydro_1"/>
    <property type="match status" value="1"/>
</dbReference>
<dbReference type="EMBL" id="JBGBPQ010000025">
    <property type="protein sequence ID" value="KAL1499310.1"/>
    <property type="molecule type" value="Genomic_DNA"/>
</dbReference>
<name>A0AB34IIU4_PRYPA</name>
<dbReference type="Gene3D" id="3.20.20.140">
    <property type="entry name" value="Metal-dependent hydrolases"/>
    <property type="match status" value="1"/>
</dbReference>
<proteinExistence type="inferred from homology"/>
<evidence type="ECO:0000256" key="7">
    <source>
        <dbReference type="RuleBase" id="RU366009"/>
    </source>
</evidence>
<keyword evidence="6 7" id="KW-0862">Zinc</keyword>
<dbReference type="PANTHER" id="PTHR11271:SF6">
    <property type="entry name" value="GUANINE DEAMINASE"/>
    <property type="match status" value="1"/>
</dbReference>
<accession>A0AB34IIU4</accession>
<evidence type="ECO:0000256" key="2">
    <source>
        <dbReference type="ARBA" id="ARBA00006745"/>
    </source>
</evidence>
<evidence type="ECO:0000313" key="9">
    <source>
        <dbReference type="EMBL" id="KAL1499310.1"/>
    </source>
</evidence>
<comment type="catalytic activity">
    <reaction evidence="7">
        <text>guanine + H2O + H(+) = xanthine + NH4(+)</text>
        <dbReference type="Rhea" id="RHEA:14665"/>
        <dbReference type="ChEBI" id="CHEBI:15377"/>
        <dbReference type="ChEBI" id="CHEBI:15378"/>
        <dbReference type="ChEBI" id="CHEBI:16235"/>
        <dbReference type="ChEBI" id="CHEBI:17712"/>
        <dbReference type="ChEBI" id="CHEBI:28938"/>
        <dbReference type="EC" id="3.5.4.3"/>
    </reaction>
</comment>
<keyword evidence="5 7" id="KW-0378">Hydrolase</keyword>
<evidence type="ECO:0000256" key="6">
    <source>
        <dbReference type="ARBA" id="ARBA00022833"/>
    </source>
</evidence>
<evidence type="ECO:0000256" key="4">
    <source>
        <dbReference type="ARBA" id="ARBA00022723"/>
    </source>
</evidence>
<evidence type="ECO:0000256" key="3">
    <source>
        <dbReference type="ARBA" id="ARBA00012781"/>
    </source>
</evidence>